<dbReference type="NCBIfam" id="TIGR04183">
    <property type="entry name" value="Por_Secre_tail"/>
    <property type="match status" value="1"/>
</dbReference>
<evidence type="ECO:0000313" key="2">
    <source>
        <dbReference type="EMBL" id="QJX48467.1"/>
    </source>
</evidence>
<sequence length="990" mass="102778">MTTTLPYVCSFLLMLGLSLGQATAQAPSSTVALYVNDAATTGDVFTTAAGSDATGNGSTAAPYATIARALAQADSGTQTIFIDAGTYKERIILNKNVNLRGAGTATAQPASATIFEGGLQPNPTQTLEVGLLLTASGGTSTQPLRIANLTIRAYDFGIQTDGAARANVLVEDVETIANRQCGIFWNCLGGAQNLTFRRVTASRSAEGANTNSNGAGRGLFLVNGHKQNIVIENGVFEGNRRSGIDVNDGSVSGLVVRGNLFEQNLEPALAVLGAGGQRDANGTFTSSSALIEGNIIRNNAAVGMELKSCTGNGQRSGAGSFVVRNNYIARPLSASAALSIDHAGIVFIDRDRNVINAGGGRNGDLLTGGAYIQGNTIRGFLADASSSASFFNGFGVVIEGISNKVFGNVVAQCQIAVQVQDRPDNSTGATPFFNMSRNGYLPSVGDSVRGNRLDSCVTAIRAINLTNVVDASLNWLGSSLPATVRGTAGIDGSVVTLGGPTTNFAPVSSFAPTGLIDFSPYLHTAADAGAASGAATMYAYLHTEANSPQAGPVPPLQEAANLLADNGTLNATDGLYKGDVMVTRSLTLVNTGATSLQNLTLNAPGKNLTMAAPFTLTGALTLIQGLLQTSPSALLTVSNHATATEGSPSSYVEGPIRKQGGQAFVFPLGKGGQWARLSITAPADTTTTFTAEYIPASFTIRTATAPLSEVSQVEHWILEGSASASPVTVGLYWENAFRSGIDDFSQDLQVARYNGSAWTTVGNSSLGGGLSAGVVASGQPVSGSGIFTFGSLSPTINPLSTQMSSFTAAQPQPGTVDLEWSMTSEGSTAGYAVERSPDASTWQQIALVASQGITAQPLKYTFQDQGVANMKQAFYRLRQSGASGVRYSEIKTVLLRASILAVAKEQSNQFALYPNPATDRVTLLLPKATPEPVQITLRDLSGRTVLNHTLNKITQLAVPLQLPAFLNAGVYLLYLQGTGLPLIPQQLILH</sequence>
<reference evidence="2 3" key="1">
    <citation type="submission" date="2020-05" db="EMBL/GenBank/DDBJ databases">
        <title>Complete genome sequence of Hymenobacter sp. TS19 in Coasted Sand Dune.</title>
        <authorList>
            <person name="Lee J.-H."/>
            <person name="Jung J.-H."/>
            <person name="Jeong S."/>
            <person name="Zhao L."/>
            <person name="Kim M.-K."/>
            <person name="Seo H.-S."/>
            <person name="Lim S."/>
        </authorList>
    </citation>
    <scope>NUCLEOTIDE SEQUENCE [LARGE SCALE GENOMIC DNA]</scope>
    <source>
        <strain evidence="2 3">TS19</strain>
    </source>
</reference>
<dbReference type="AlphaFoldDB" id="A0A6M6BK71"/>
<feature type="signal peptide" evidence="1">
    <location>
        <begin position="1"/>
        <end position="24"/>
    </location>
</feature>
<keyword evidence="3" id="KW-1185">Reference proteome</keyword>
<dbReference type="InterPro" id="IPR013783">
    <property type="entry name" value="Ig-like_fold"/>
</dbReference>
<dbReference type="Proteomes" id="UP000501623">
    <property type="component" value="Chromosome"/>
</dbReference>
<name>A0A6M6BK71_9BACT</name>
<proteinExistence type="predicted"/>
<evidence type="ECO:0000313" key="3">
    <source>
        <dbReference type="Proteomes" id="UP000501623"/>
    </source>
</evidence>
<dbReference type="InterPro" id="IPR026444">
    <property type="entry name" value="Secre_tail"/>
</dbReference>
<dbReference type="InterPro" id="IPR006626">
    <property type="entry name" value="PbH1"/>
</dbReference>
<keyword evidence="1" id="KW-0732">Signal</keyword>
<dbReference type="Gene3D" id="2.160.20.10">
    <property type="entry name" value="Single-stranded right-handed beta-helix, Pectin lyase-like"/>
    <property type="match status" value="1"/>
</dbReference>
<dbReference type="RefSeq" id="WP_171592553.1">
    <property type="nucleotide sequence ID" value="NZ_CP053538.1"/>
</dbReference>
<evidence type="ECO:0000256" key="1">
    <source>
        <dbReference type="SAM" id="SignalP"/>
    </source>
</evidence>
<organism evidence="2 3">
    <name type="scientific">Hymenobacter taeanensis</name>
    <dbReference type="NCBI Taxonomy" id="2735321"/>
    <lineage>
        <taxon>Bacteria</taxon>
        <taxon>Pseudomonadati</taxon>
        <taxon>Bacteroidota</taxon>
        <taxon>Cytophagia</taxon>
        <taxon>Cytophagales</taxon>
        <taxon>Hymenobacteraceae</taxon>
        <taxon>Hymenobacter</taxon>
    </lineage>
</organism>
<dbReference type="Gene3D" id="2.60.40.10">
    <property type="entry name" value="Immunoglobulins"/>
    <property type="match status" value="1"/>
</dbReference>
<dbReference type="InterPro" id="IPR011050">
    <property type="entry name" value="Pectin_lyase_fold/virulence"/>
</dbReference>
<gene>
    <name evidence="2" type="ORF">HMJ29_16710</name>
</gene>
<dbReference type="SUPFAM" id="SSF51126">
    <property type="entry name" value="Pectin lyase-like"/>
    <property type="match status" value="1"/>
</dbReference>
<dbReference type="SMART" id="SM00710">
    <property type="entry name" value="PbH1"/>
    <property type="match status" value="7"/>
</dbReference>
<dbReference type="InterPro" id="IPR012334">
    <property type="entry name" value="Pectin_lyas_fold"/>
</dbReference>
<feature type="chain" id="PRO_5026655426" evidence="1">
    <location>
        <begin position="25"/>
        <end position="990"/>
    </location>
</feature>
<dbReference type="KEGG" id="hts:HMJ29_16710"/>
<dbReference type="EMBL" id="CP053538">
    <property type="protein sequence ID" value="QJX48467.1"/>
    <property type="molecule type" value="Genomic_DNA"/>
</dbReference>
<protein>
    <submittedName>
        <fullName evidence="2">T9SS type A sorting domain-containing protein</fullName>
    </submittedName>
</protein>
<accession>A0A6M6BK71</accession>